<dbReference type="InterPro" id="IPR006343">
    <property type="entry name" value="DnaB/C_C"/>
</dbReference>
<feature type="domain" description="DnaB/C C-terminal" evidence="3">
    <location>
        <begin position="184"/>
        <end position="254"/>
    </location>
</feature>
<dbReference type="RefSeq" id="WP_092449427.1">
    <property type="nucleotide sequence ID" value="NZ_FOJI01000001.1"/>
</dbReference>
<dbReference type="OrthoDB" id="1652900at2"/>
<evidence type="ECO:0000259" key="3">
    <source>
        <dbReference type="Pfam" id="PF07261"/>
    </source>
</evidence>
<organism evidence="4 5">
    <name type="scientific">[Clostridium] fimetarium</name>
    <dbReference type="NCBI Taxonomy" id="99656"/>
    <lineage>
        <taxon>Bacteria</taxon>
        <taxon>Bacillati</taxon>
        <taxon>Bacillota</taxon>
        <taxon>Clostridia</taxon>
        <taxon>Lachnospirales</taxon>
        <taxon>Lachnospiraceae</taxon>
    </lineage>
</organism>
<dbReference type="Pfam" id="PF07261">
    <property type="entry name" value="DnaB_2"/>
    <property type="match status" value="2"/>
</dbReference>
<protein>
    <submittedName>
        <fullName evidence="4">DnaD and phage-associated domain-containing protein</fullName>
    </submittedName>
</protein>
<dbReference type="SUPFAM" id="SSF158499">
    <property type="entry name" value="DnaD domain-like"/>
    <property type="match status" value="2"/>
</dbReference>
<keyword evidence="5" id="KW-1185">Reference proteome</keyword>
<dbReference type="InterPro" id="IPR034829">
    <property type="entry name" value="DnaD-like_sf"/>
</dbReference>
<feature type="compositionally biased region" description="Low complexity" evidence="2">
    <location>
        <begin position="110"/>
        <end position="136"/>
    </location>
</feature>
<evidence type="ECO:0000256" key="2">
    <source>
        <dbReference type="SAM" id="MobiDB-lite"/>
    </source>
</evidence>
<dbReference type="PANTHER" id="PTHR37293">
    <property type="entry name" value="PHAGE REPLICATION PROTEIN-RELATED"/>
    <property type="match status" value="1"/>
</dbReference>
<dbReference type="STRING" id="99656.SAMN05421659_10169"/>
<accession>A0A1I0M1B9</accession>
<comment type="similarity">
    <text evidence="1">Belongs to the DnaB/DnaD family.</text>
</comment>
<dbReference type="Proteomes" id="UP000199701">
    <property type="component" value="Unassembled WGS sequence"/>
</dbReference>
<feature type="region of interest" description="Disordered" evidence="2">
    <location>
        <begin position="349"/>
        <end position="371"/>
    </location>
</feature>
<feature type="compositionally biased region" description="Low complexity" evidence="2">
    <location>
        <begin position="354"/>
        <end position="371"/>
    </location>
</feature>
<proteinExistence type="inferred from homology"/>
<feature type="domain" description="DnaB/C C-terminal" evidence="3">
    <location>
        <begin position="274"/>
        <end position="336"/>
    </location>
</feature>
<sequence length="390" mass="44832">MKSLILNNNNSNSIIVSNLFLDNFMPNANGEFVKIYLYLIRCISDPSMQISISLLADKFNHTENDVIRALRYWEKSGLISLLYDTSKKELVSITLLSSDDTNYMKELSDKNSNNKNSNIDNTADINSTSNNSNTTNHTARQDVPNIDVPIIIESIAERKPKPSYTSSQLKQFCEKDDLSQLLYIAQKYLGKTLTSTETNSIIYFYEALKFPSDLIEYLIEYCVSKEHKSMRYIEKVAISWADAGIESISQAKKEITFHNNNIYSVMKAFGISNRNLGIREQEFISKWNDVYCFDSEIIIEACNRTIQVTHQPSFEYADSILSKWKEKNITRLSELKSLDEQYVQSKNTKERILTQKTTGSSNSSSNKFNNFTQRDYNFDELEKQLIGNNS</sequence>
<evidence type="ECO:0000256" key="1">
    <source>
        <dbReference type="ARBA" id="ARBA00093462"/>
    </source>
</evidence>
<feature type="region of interest" description="Disordered" evidence="2">
    <location>
        <begin position="106"/>
        <end position="140"/>
    </location>
</feature>
<dbReference type="AlphaFoldDB" id="A0A1I0M1B9"/>
<reference evidence="4 5" key="1">
    <citation type="submission" date="2016-10" db="EMBL/GenBank/DDBJ databases">
        <authorList>
            <person name="de Groot N.N."/>
        </authorList>
    </citation>
    <scope>NUCLEOTIDE SEQUENCE [LARGE SCALE GENOMIC DNA]</scope>
    <source>
        <strain evidence="4 5">DSM 9179</strain>
    </source>
</reference>
<dbReference type="PANTHER" id="PTHR37293:SF5">
    <property type="entry name" value="DNA REPLICATION PROTEIN"/>
    <property type="match status" value="1"/>
</dbReference>
<gene>
    <name evidence="4" type="ORF">SAMN05421659_10169</name>
</gene>
<dbReference type="EMBL" id="FOJI01000001">
    <property type="protein sequence ID" value="SEV82072.1"/>
    <property type="molecule type" value="Genomic_DNA"/>
</dbReference>
<name>A0A1I0M1B9_9FIRM</name>
<evidence type="ECO:0000313" key="4">
    <source>
        <dbReference type="EMBL" id="SEV82072.1"/>
    </source>
</evidence>
<dbReference type="NCBIfam" id="TIGR01446">
    <property type="entry name" value="DnaD_dom"/>
    <property type="match status" value="2"/>
</dbReference>
<dbReference type="Gene3D" id="1.10.10.630">
    <property type="entry name" value="DnaD domain-like"/>
    <property type="match status" value="2"/>
</dbReference>
<dbReference type="InterPro" id="IPR053162">
    <property type="entry name" value="DnaD"/>
</dbReference>
<evidence type="ECO:0000313" key="5">
    <source>
        <dbReference type="Proteomes" id="UP000199701"/>
    </source>
</evidence>